<dbReference type="RefSeq" id="WP_025578080.1">
    <property type="nucleotide sequence ID" value="NZ_CYZP01000016.1"/>
</dbReference>
<name>A0A174CSW3_9FIRM</name>
<dbReference type="Proteomes" id="UP000095645">
    <property type="component" value="Unassembled WGS sequence"/>
</dbReference>
<dbReference type="GeneID" id="75080263"/>
<accession>A0A174CSW3</accession>
<gene>
    <name evidence="2" type="ORF">ERS852476_02058</name>
</gene>
<feature type="region of interest" description="Disordered" evidence="1">
    <location>
        <begin position="32"/>
        <end position="52"/>
    </location>
</feature>
<reference evidence="2 3" key="1">
    <citation type="submission" date="2015-09" db="EMBL/GenBank/DDBJ databases">
        <authorList>
            <consortium name="Pathogen Informatics"/>
        </authorList>
    </citation>
    <scope>NUCLEOTIDE SEQUENCE [LARGE SCALE GENOMIC DNA]</scope>
    <source>
        <strain evidence="2 3">2789STDY5834861</strain>
    </source>
</reference>
<dbReference type="EMBL" id="CYZP01000016">
    <property type="protein sequence ID" value="CUO16234.1"/>
    <property type="molecule type" value="Genomic_DNA"/>
</dbReference>
<dbReference type="AlphaFoldDB" id="A0A174CSW3"/>
<organism evidence="2 3">
    <name type="scientific">Blautia obeum</name>
    <dbReference type="NCBI Taxonomy" id="40520"/>
    <lineage>
        <taxon>Bacteria</taxon>
        <taxon>Bacillati</taxon>
        <taxon>Bacillota</taxon>
        <taxon>Clostridia</taxon>
        <taxon>Lachnospirales</taxon>
        <taxon>Lachnospiraceae</taxon>
        <taxon>Blautia</taxon>
    </lineage>
</organism>
<evidence type="ECO:0000313" key="2">
    <source>
        <dbReference type="EMBL" id="CUO16234.1"/>
    </source>
</evidence>
<protein>
    <submittedName>
        <fullName evidence="2">Uncharacterized protein</fullName>
    </submittedName>
</protein>
<proteinExistence type="predicted"/>
<evidence type="ECO:0000313" key="3">
    <source>
        <dbReference type="Proteomes" id="UP000095645"/>
    </source>
</evidence>
<sequence>MAKSSLEKALEKHQKEIERQFKKKIYAEKKLANKQRQDSERQAKINARRERASSIVGGQPTVGDIRILDNSAEELVSLICKGYCRNDYRVTNNDIEIPVYLENDLALEFEKLKQYGLISNYGYYISGCWEITILPGLLTYFERKESAILQEKQNYNTNHFYGDVTGVQIQQGTVNSSQTQSITQDFDYGAISDILENIKKYDSLLDDEFGDKASDLRGKIVELEELIEKRENPSKVKILLAELKNLAIGVSGSLIASGIAAQIPLF</sequence>
<evidence type="ECO:0000256" key="1">
    <source>
        <dbReference type="SAM" id="MobiDB-lite"/>
    </source>
</evidence>